<proteinExistence type="predicted"/>
<dbReference type="Pfam" id="PF04749">
    <property type="entry name" value="PLAC8"/>
    <property type="match status" value="1"/>
</dbReference>
<dbReference type="OrthoDB" id="1045822at2759"/>
<organism evidence="2 3">
    <name type="scientific">Ajellomyces capsulatus (strain H143)</name>
    <name type="common">Darling's disease fungus</name>
    <name type="synonym">Histoplasma capsulatum</name>
    <dbReference type="NCBI Taxonomy" id="544712"/>
    <lineage>
        <taxon>Eukaryota</taxon>
        <taxon>Fungi</taxon>
        <taxon>Dikarya</taxon>
        <taxon>Ascomycota</taxon>
        <taxon>Pezizomycotina</taxon>
        <taxon>Eurotiomycetes</taxon>
        <taxon>Eurotiomycetidae</taxon>
        <taxon>Onygenales</taxon>
        <taxon>Ajellomycetaceae</taxon>
        <taxon>Histoplasma</taxon>
    </lineage>
</organism>
<dbReference type="Proteomes" id="UP000002624">
    <property type="component" value="Unassembled WGS sequence"/>
</dbReference>
<dbReference type="OMA" id="CQWLMAT"/>
<dbReference type="HOGENOM" id="CLU_050253_1_0_1"/>
<evidence type="ECO:0000313" key="2">
    <source>
        <dbReference type="EMBL" id="EER38248.1"/>
    </source>
</evidence>
<dbReference type="InterPro" id="IPR006461">
    <property type="entry name" value="PLAC_motif_containing"/>
</dbReference>
<protein>
    <submittedName>
        <fullName evidence="2">DUF614 domain-containing protein</fullName>
    </submittedName>
</protein>
<feature type="region of interest" description="Disordered" evidence="1">
    <location>
        <begin position="203"/>
        <end position="222"/>
    </location>
</feature>
<feature type="region of interest" description="Disordered" evidence="1">
    <location>
        <begin position="348"/>
        <end position="374"/>
    </location>
</feature>
<evidence type="ECO:0000313" key="3">
    <source>
        <dbReference type="Proteomes" id="UP000002624"/>
    </source>
</evidence>
<feature type="region of interest" description="Disordered" evidence="1">
    <location>
        <begin position="102"/>
        <end position="197"/>
    </location>
</feature>
<name>C6HP52_AJECH</name>
<dbReference type="AlphaFoldDB" id="C6HP52"/>
<gene>
    <name evidence="2" type="ORF">HCDG_07983</name>
</gene>
<accession>C6HP52</accession>
<dbReference type="STRING" id="544712.C6HP52"/>
<dbReference type="EMBL" id="GG692432">
    <property type="protein sequence ID" value="EER38248.1"/>
    <property type="molecule type" value="Genomic_DNA"/>
</dbReference>
<sequence length="374" mass="41088">MDIHGTKKKHWTLKVVSVKIRGHVSEDYSVYCGGSGISQRPGVPCSKGIVPGAAGQEAVDWRGTLPTRLVWRSQDSAIGQRAVGAGYSYLNTPAELHAPTFPQQNKQQRHPSLPANAAEPPPPPPLDHYSHPRPSSYMPTIMHQDASEKSMSLHHHPQNAPPLSEHPAQFAPYADSPTENTTNAPHDSKLSPFPQSPPRIAIPPSHDQFANKAPSAAQEQERREKILAIVPDSNPLESHTPPTKYKPQAIKPAYMTPITIPDTHHLSHFPGQVAHPNQRLQGDTWNHGLCDCSDIGTCCLGLFWLLATIQHSRTRRAYGIPGSIPSDCVRATCCTCCTLIQDEKEIKTREEGARQTVSTPYLPPSHMTFSPPLR</sequence>
<dbReference type="VEuPathDB" id="FungiDB:HCDG_07983"/>
<evidence type="ECO:0000256" key="1">
    <source>
        <dbReference type="SAM" id="MobiDB-lite"/>
    </source>
</evidence>
<reference evidence="3" key="1">
    <citation type="submission" date="2009-05" db="EMBL/GenBank/DDBJ databases">
        <title>The genome sequence of Ajellomyces capsulatus strain H143.</title>
        <authorList>
            <person name="Champion M."/>
            <person name="Cuomo C.A."/>
            <person name="Ma L.-J."/>
            <person name="Henn M.R."/>
            <person name="Sil A."/>
            <person name="Goldman B."/>
            <person name="Young S.K."/>
            <person name="Kodira C.D."/>
            <person name="Zeng Q."/>
            <person name="Koehrsen M."/>
            <person name="Alvarado L."/>
            <person name="Berlin A.M."/>
            <person name="Borenstein D."/>
            <person name="Chen Z."/>
            <person name="Engels R."/>
            <person name="Freedman E."/>
            <person name="Gellesch M."/>
            <person name="Goldberg J."/>
            <person name="Griggs A."/>
            <person name="Gujja S."/>
            <person name="Heiman D.I."/>
            <person name="Hepburn T.A."/>
            <person name="Howarth C."/>
            <person name="Jen D."/>
            <person name="Larson L."/>
            <person name="Lewis B."/>
            <person name="Mehta T."/>
            <person name="Park D."/>
            <person name="Pearson M."/>
            <person name="Roberts A."/>
            <person name="Saif S."/>
            <person name="Shea T.D."/>
            <person name="Shenoy N."/>
            <person name="Sisk P."/>
            <person name="Stolte C."/>
            <person name="Sykes S."/>
            <person name="Walk T."/>
            <person name="White J."/>
            <person name="Yandava C."/>
            <person name="Klein B."/>
            <person name="McEwen J.G."/>
            <person name="Puccia R."/>
            <person name="Goldman G.H."/>
            <person name="Felipe M.S."/>
            <person name="Nino-Vega G."/>
            <person name="San-Blas G."/>
            <person name="Taylor J.W."/>
            <person name="Mendoza L."/>
            <person name="Galagan J.E."/>
            <person name="Nusbaum C."/>
            <person name="Birren B.W."/>
        </authorList>
    </citation>
    <scope>NUCLEOTIDE SEQUENCE [LARGE SCALE GENOMIC DNA]</scope>
    <source>
        <strain evidence="3">H143</strain>
    </source>
</reference>